<evidence type="ECO:0000256" key="14">
    <source>
        <dbReference type="ARBA" id="ARBA00038890"/>
    </source>
</evidence>
<dbReference type="PROSITE" id="PS01136">
    <property type="entry name" value="UPF0034"/>
    <property type="match status" value="1"/>
</dbReference>
<dbReference type="Gene3D" id="1.20.1540.10">
    <property type="entry name" value="Rhomboid-like"/>
    <property type="match status" value="1"/>
</dbReference>
<dbReference type="PANTHER" id="PTHR11082">
    <property type="entry name" value="TRNA-DIHYDROURIDINE SYNTHASE"/>
    <property type="match status" value="1"/>
</dbReference>
<dbReference type="AlphaFoldDB" id="A0AAW1SFP8"/>
<evidence type="ECO:0000256" key="1">
    <source>
        <dbReference type="ARBA" id="ARBA00001917"/>
    </source>
</evidence>
<protein>
    <recommendedName>
        <fullName evidence="14">tRNA-dihydrouridine(16/17) synthase [NAD(P)(+)]</fullName>
        <ecNumber evidence="14">1.3.1.88</ecNumber>
    </recommendedName>
</protein>
<comment type="catalytic activity">
    <reaction evidence="17">
        <text>5,6-dihydrouridine(16) in tRNA + NAD(+) = uridine(16) in tRNA + NADH + H(+)</text>
        <dbReference type="Rhea" id="RHEA:53380"/>
        <dbReference type="Rhea" id="RHEA-COMP:13543"/>
        <dbReference type="Rhea" id="RHEA-COMP:13544"/>
        <dbReference type="ChEBI" id="CHEBI:15378"/>
        <dbReference type="ChEBI" id="CHEBI:57540"/>
        <dbReference type="ChEBI" id="CHEBI:57945"/>
        <dbReference type="ChEBI" id="CHEBI:65315"/>
        <dbReference type="ChEBI" id="CHEBI:74443"/>
        <dbReference type="EC" id="1.3.1.88"/>
    </reaction>
    <physiologicalReaction direction="right-to-left" evidence="17">
        <dbReference type="Rhea" id="RHEA:53382"/>
    </physiologicalReaction>
</comment>
<evidence type="ECO:0000256" key="11">
    <source>
        <dbReference type="ARBA" id="ARBA00023027"/>
    </source>
</evidence>
<feature type="compositionally biased region" description="Basic and acidic residues" evidence="19">
    <location>
        <begin position="747"/>
        <end position="764"/>
    </location>
</feature>
<dbReference type="InterPro" id="IPR018517">
    <property type="entry name" value="tRNA_hU_synthase_CS"/>
</dbReference>
<feature type="compositionally biased region" description="Basic and acidic residues" evidence="19">
    <location>
        <begin position="52"/>
        <end position="63"/>
    </location>
</feature>
<proteinExistence type="inferred from homology"/>
<evidence type="ECO:0000256" key="18">
    <source>
        <dbReference type="ARBA" id="ARBA00049467"/>
    </source>
</evidence>
<evidence type="ECO:0000256" key="4">
    <source>
        <dbReference type="ARBA" id="ARBA00022630"/>
    </source>
</evidence>
<feature type="domain" description="DUS-like FMN-binding" evidence="21">
    <location>
        <begin position="416"/>
        <end position="680"/>
    </location>
</feature>
<keyword evidence="7" id="KW-0819">tRNA processing</keyword>
<comment type="similarity">
    <text evidence="13">Belongs to the Dus family. Dus1 subfamily.</text>
</comment>
<keyword evidence="10" id="KW-0560">Oxidoreductase</keyword>
<dbReference type="GO" id="GO:0004252">
    <property type="term" value="F:serine-type endopeptidase activity"/>
    <property type="evidence" value="ECO:0007669"/>
    <property type="project" value="InterPro"/>
</dbReference>
<dbReference type="GO" id="GO:0050660">
    <property type="term" value="F:flavin adenine dinucleotide binding"/>
    <property type="evidence" value="ECO:0007669"/>
    <property type="project" value="InterPro"/>
</dbReference>
<evidence type="ECO:0000256" key="19">
    <source>
        <dbReference type="SAM" id="MobiDB-lite"/>
    </source>
</evidence>
<comment type="similarity">
    <text evidence="3">Belongs to the peptidase S54 family.</text>
</comment>
<feature type="transmembrane region" description="Helical" evidence="20">
    <location>
        <begin position="134"/>
        <end position="154"/>
    </location>
</feature>
<dbReference type="CDD" id="cd02801">
    <property type="entry name" value="DUS_like_FMN"/>
    <property type="match status" value="1"/>
</dbReference>
<feature type="transmembrane region" description="Helical" evidence="20">
    <location>
        <begin position="301"/>
        <end position="320"/>
    </location>
</feature>
<evidence type="ECO:0000256" key="6">
    <source>
        <dbReference type="ARBA" id="ARBA00022692"/>
    </source>
</evidence>
<keyword evidence="8" id="KW-0521">NADP</keyword>
<dbReference type="SUPFAM" id="SSF144091">
    <property type="entry name" value="Rhomboid-like"/>
    <property type="match status" value="1"/>
</dbReference>
<evidence type="ECO:0000259" key="22">
    <source>
        <dbReference type="Pfam" id="PF01694"/>
    </source>
</evidence>
<keyword evidence="24" id="KW-1185">Reference proteome</keyword>
<dbReference type="GO" id="GO:0017150">
    <property type="term" value="F:tRNA dihydrouridine synthase activity"/>
    <property type="evidence" value="ECO:0007669"/>
    <property type="project" value="InterPro"/>
</dbReference>
<keyword evidence="9 20" id="KW-1133">Transmembrane helix</keyword>
<evidence type="ECO:0000313" key="24">
    <source>
        <dbReference type="Proteomes" id="UP001438707"/>
    </source>
</evidence>
<dbReference type="Proteomes" id="UP001438707">
    <property type="component" value="Unassembled WGS sequence"/>
</dbReference>
<feature type="region of interest" description="Disordered" evidence="19">
    <location>
        <begin position="89"/>
        <end position="125"/>
    </location>
</feature>
<feature type="domain" description="Peptidase S54 rhomboid" evidence="22">
    <location>
        <begin position="178"/>
        <end position="315"/>
    </location>
</feature>
<feature type="transmembrane region" description="Helical" evidence="20">
    <location>
        <begin position="274"/>
        <end position="295"/>
    </location>
</feature>
<feature type="transmembrane region" description="Helical" evidence="20">
    <location>
        <begin position="242"/>
        <end position="262"/>
    </location>
</feature>
<evidence type="ECO:0000256" key="3">
    <source>
        <dbReference type="ARBA" id="ARBA00009045"/>
    </source>
</evidence>
<dbReference type="Gene3D" id="3.20.20.70">
    <property type="entry name" value="Aldolase class I"/>
    <property type="match status" value="1"/>
</dbReference>
<feature type="transmembrane region" description="Helical" evidence="20">
    <location>
        <begin position="341"/>
        <end position="360"/>
    </location>
</feature>
<dbReference type="EC" id="1.3.1.88" evidence="14"/>
<evidence type="ECO:0000259" key="21">
    <source>
        <dbReference type="Pfam" id="PF01207"/>
    </source>
</evidence>
<evidence type="ECO:0000256" key="17">
    <source>
        <dbReference type="ARBA" id="ARBA00048934"/>
    </source>
</evidence>
<dbReference type="InterPro" id="IPR013785">
    <property type="entry name" value="Aldolase_TIM"/>
</dbReference>
<keyword evidence="6 20" id="KW-0812">Transmembrane</keyword>
<reference evidence="23 24" key="1">
    <citation type="journal article" date="2024" name="Nat. Commun.">
        <title>Phylogenomics reveals the evolutionary origins of lichenization in chlorophyte algae.</title>
        <authorList>
            <person name="Puginier C."/>
            <person name="Libourel C."/>
            <person name="Otte J."/>
            <person name="Skaloud P."/>
            <person name="Haon M."/>
            <person name="Grisel S."/>
            <person name="Petersen M."/>
            <person name="Berrin J.G."/>
            <person name="Delaux P.M."/>
            <person name="Dal Grande F."/>
            <person name="Keller J."/>
        </authorList>
    </citation>
    <scope>NUCLEOTIDE SEQUENCE [LARGE SCALE GENOMIC DNA]</scope>
    <source>
        <strain evidence="23 24">SAG 2145</strain>
    </source>
</reference>
<keyword evidence="12 20" id="KW-0472">Membrane</keyword>
<gene>
    <name evidence="23" type="ORF">WJX74_006030</name>
</gene>
<comment type="cofactor">
    <cofactor evidence="1">
        <name>FMN</name>
        <dbReference type="ChEBI" id="CHEBI:58210"/>
    </cofactor>
</comment>
<evidence type="ECO:0000256" key="20">
    <source>
        <dbReference type="SAM" id="Phobius"/>
    </source>
</evidence>
<sequence>MQCASQNHSVNAICRGPPAAQSLVKSSHRSQRPALVKQQQFHALLPCTRLHAQQEDEQGKPTDESSSSSSSSNSTLELLSLLVNNPSEIINGSEGEDTAENAAVQPSESKQEAKESPGTSEAGLYAPPLAQPRVTYVLLGLNLLVYLAGIGIALRVGGEASNQWFLSLAKSNQALQNGEIWRLGTSVFMHAGLLHLGLNTLALAQLGPEAEAVLGPQSFLTIYLLSGLSGSVASFITSPRLVTVGASGAIFGLLGAIAAYLVKNRQQLTNSNRQLVNILGIVAANVLLGLGGGNIDNAGHIGGLAAGLILGFGMCPLFEIEHEGGDKSKPGSVKDRVSTQQRIATAASFAVALSLLYVTGLSQSMSTGSIQTSRHLLTSRLKLEDLLDMPQAVVPAGSVERAWEFFRKIGSPKFHVAPMVDQSELAFRLLCRRHGATAAYTPMLHSRLSVDSPKYLEEHFTTCKIDRPLFAQFCANDPPTLLRAAQLVQGRCDAVDINLGCPQRIARKGRYGAFLMDDLPLIERLVSVLATSLEVPVTCKIRIFPELQRTLEYARMLQAAGCSILAVHGRTRQQKRASETRADWDSIKAVREAVDIPVLANGNVQNLADVHACMEYTGAVGVMSAEALLEDPALFRPSRLNPDGAKSPTEGCELLLEYLDLAESYTTPFRMIRGHAFSLLGDWLTEFTDLRDSMNDYGLDEARLKAIAGEMRQRILGLDRTYPIPKLSARQLARLEAEESKQAAQEEQQRETDALQELESKRDGAVAAASVPNSSIETTHKRVLPHEIRIVNLAQTLEAPCMDHHAFSIQVARADCILRAASHH</sequence>
<comment type="catalytic activity">
    <reaction evidence="15">
        <text>5,6-dihydrouridine(17) in tRNA + NAD(+) = uridine(17) in tRNA + NADH + H(+)</text>
        <dbReference type="Rhea" id="RHEA:53372"/>
        <dbReference type="Rhea" id="RHEA-COMP:13541"/>
        <dbReference type="Rhea" id="RHEA-COMP:13542"/>
        <dbReference type="ChEBI" id="CHEBI:15378"/>
        <dbReference type="ChEBI" id="CHEBI:57540"/>
        <dbReference type="ChEBI" id="CHEBI:57945"/>
        <dbReference type="ChEBI" id="CHEBI:65315"/>
        <dbReference type="ChEBI" id="CHEBI:74443"/>
        <dbReference type="EC" id="1.3.1.88"/>
    </reaction>
    <physiologicalReaction direction="right-to-left" evidence="15">
        <dbReference type="Rhea" id="RHEA:53374"/>
    </physiologicalReaction>
</comment>
<evidence type="ECO:0000256" key="9">
    <source>
        <dbReference type="ARBA" id="ARBA00022989"/>
    </source>
</evidence>
<evidence type="ECO:0000256" key="2">
    <source>
        <dbReference type="ARBA" id="ARBA00004141"/>
    </source>
</evidence>
<evidence type="ECO:0000256" key="8">
    <source>
        <dbReference type="ARBA" id="ARBA00022857"/>
    </source>
</evidence>
<evidence type="ECO:0000313" key="23">
    <source>
        <dbReference type="EMBL" id="KAK9844729.1"/>
    </source>
</evidence>
<feature type="region of interest" description="Disordered" evidence="19">
    <location>
        <begin position="738"/>
        <end position="772"/>
    </location>
</feature>
<comment type="subcellular location">
    <subcellularLocation>
        <location evidence="2">Membrane</location>
        <topology evidence="2">Multi-pass membrane protein</topology>
    </subcellularLocation>
</comment>
<dbReference type="GO" id="GO:0016020">
    <property type="term" value="C:membrane"/>
    <property type="evidence" value="ECO:0007669"/>
    <property type="project" value="UniProtKB-SubCell"/>
</dbReference>
<keyword evidence="11" id="KW-0520">NAD</keyword>
<evidence type="ECO:0000256" key="5">
    <source>
        <dbReference type="ARBA" id="ARBA00022643"/>
    </source>
</evidence>
<dbReference type="InterPro" id="IPR022764">
    <property type="entry name" value="Peptidase_S54_rhomboid_dom"/>
</dbReference>
<name>A0AAW1SFP8_9CHLO</name>
<accession>A0AAW1SFP8</accession>
<dbReference type="SUPFAM" id="SSF51395">
    <property type="entry name" value="FMN-linked oxidoreductases"/>
    <property type="match status" value="1"/>
</dbReference>
<comment type="catalytic activity">
    <reaction evidence="18">
        <text>5,6-dihydrouridine(17) in tRNA + NADP(+) = uridine(17) in tRNA + NADPH + H(+)</text>
        <dbReference type="Rhea" id="RHEA:53368"/>
        <dbReference type="Rhea" id="RHEA-COMP:13541"/>
        <dbReference type="Rhea" id="RHEA-COMP:13542"/>
        <dbReference type="ChEBI" id="CHEBI:15378"/>
        <dbReference type="ChEBI" id="CHEBI:57783"/>
        <dbReference type="ChEBI" id="CHEBI:58349"/>
        <dbReference type="ChEBI" id="CHEBI:65315"/>
        <dbReference type="ChEBI" id="CHEBI:74443"/>
        <dbReference type="EC" id="1.3.1.88"/>
    </reaction>
    <physiologicalReaction direction="right-to-left" evidence="18">
        <dbReference type="Rhea" id="RHEA:53370"/>
    </physiologicalReaction>
</comment>
<dbReference type="PANTHER" id="PTHR11082:SF5">
    <property type="entry name" value="TRNA-DIHYDROURIDINE(16_17) SYNTHASE [NAD(P)(+)]-LIKE"/>
    <property type="match status" value="1"/>
</dbReference>
<evidence type="ECO:0000256" key="12">
    <source>
        <dbReference type="ARBA" id="ARBA00023136"/>
    </source>
</evidence>
<evidence type="ECO:0000256" key="10">
    <source>
        <dbReference type="ARBA" id="ARBA00023002"/>
    </source>
</evidence>
<dbReference type="InterPro" id="IPR035587">
    <property type="entry name" value="DUS-like_FMN-bd"/>
</dbReference>
<keyword evidence="4" id="KW-0285">Flavoprotein</keyword>
<feature type="region of interest" description="Disordered" evidence="19">
    <location>
        <begin position="52"/>
        <end position="74"/>
    </location>
</feature>
<evidence type="ECO:0000256" key="15">
    <source>
        <dbReference type="ARBA" id="ARBA00047287"/>
    </source>
</evidence>
<dbReference type="Pfam" id="PF01207">
    <property type="entry name" value="Dus"/>
    <property type="match status" value="1"/>
</dbReference>
<evidence type="ECO:0000256" key="7">
    <source>
        <dbReference type="ARBA" id="ARBA00022694"/>
    </source>
</evidence>
<dbReference type="Pfam" id="PF01694">
    <property type="entry name" value="Rhomboid"/>
    <property type="match status" value="1"/>
</dbReference>
<dbReference type="EMBL" id="JALJOS010000001">
    <property type="protein sequence ID" value="KAK9844729.1"/>
    <property type="molecule type" value="Genomic_DNA"/>
</dbReference>
<evidence type="ECO:0000256" key="13">
    <source>
        <dbReference type="ARBA" id="ARBA00038313"/>
    </source>
</evidence>
<feature type="compositionally biased region" description="Low complexity" evidence="19">
    <location>
        <begin position="64"/>
        <end position="74"/>
    </location>
</feature>
<keyword evidence="5" id="KW-0288">FMN</keyword>
<evidence type="ECO:0000256" key="16">
    <source>
        <dbReference type="ARBA" id="ARBA00047652"/>
    </source>
</evidence>
<dbReference type="InterPro" id="IPR035952">
    <property type="entry name" value="Rhomboid-like_sf"/>
</dbReference>
<organism evidence="23 24">
    <name type="scientific">Apatococcus lobatus</name>
    <dbReference type="NCBI Taxonomy" id="904363"/>
    <lineage>
        <taxon>Eukaryota</taxon>
        <taxon>Viridiplantae</taxon>
        <taxon>Chlorophyta</taxon>
        <taxon>core chlorophytes</taxon>
        <taxon>Trebouxiophyceae</taxon>
        <taxon>Chlorellales</taxon>
        <taxon>Chlorellaceae</taxon>
        <taxon>Apatococcus</taxon>
    </lineage>
</organism>
<comment type="catalytic activity">
    <reaction evidence="16">
        <text>5,6-dihydrouridine(16) in tRNA + NADP(+) = uridine(16) in tRNA + NADPH + H(+)</text>
        <dbReference type="Rhea" id="RHEA:53376"/>
        <dbReference type="Rhea" id="RHEA-COMP:13543"/>
        <dbReference type="Rhea" id="RHEA-COMP:13544"/>
        <dbReference type="ChEBI" id="CHEBI:15378"/>
        <dbReference type="ChEBI" id="CHEBI:57783"/>
        <dbReference type="ChEBI" id="CHEBI:58349"/>
        <dbReference type="ChEBI" id="CHEBI:65315"/>
        <dbReference type="ChEBI" id="CHEBI:74443"/>
        <dbReference type="EC" id="1.3.1.88"/>
    </reaction>
    <physiologicalReaction direction="right-to-left" evidence="16">
        <dbReference type="Rhea" id="RHEA:53378"/>
    </physiologicalReaction>
</comment>
<comment type="caution">
    <text evidence="23">The sequence shown here is derived from an EMBL/GenBank/DDBJ whole genome shotgun (WGS) entry which is preliminary data.</text>
</comment>